<protein>
    <submittedName>
        <fullName evidence="2">Dimethylmenaquinone methyltransferase protein</fullName>
    </submittedName>
</protein>
<dbReference type="GO" id="GO:0032259">
    <property type="term" value="P:methylation"/>
    <property type="evidence" value="ECO:0007669"/>
    <property type="project" value="UniProtKB-KW"/>
</dbReference>
<dbReference type="AlphaFoldDB" id="A0A0B4XFI4"/>
<dbReference type="Gene3D" id="3.50.30.40">
    <property type="entry name" value="Ribonuclease E inhibitor RraA/RraA-like"/>
    <property type="match status" value="1"/>
</dbReference>
<dbReference type="SUPFAM" id="SSF89562">
    <property type="entry name" value="RraA-like"/>
    <property type="match status" value="1"/>
</dbReference>
<dbReference type="Proteomes" id="UP000031368">
    <property type="component" value="Plasmid pRgalR602c"/>
</dbReference>
<dbReference type="NCBIfam" id="NF006093">
    <property type="entry name" value="PRK08245.1"/>
    <property type="match status" value="1"/>
</dbReference>
<dbReference type="PANTHER" id="PTHR33254">
    <property type="entry name" value="4-HYDROXY-4-METHYL-2-OXOGLUTARATE ALDOLASE 3-RELATED"/>
    <property type="match status" value="1"/>
</dbReference>
<dbReference type="RefSeq" id="WP_040115974.1">
    <property type="nucleotide sequence ID" value="NZ_CP006880.1"/>
</dbReference>
<proteinExistence type="predicted"/>
<name>A0A0B4XFI4_9HYPH</name>
<dbReference type="GO" id="GO:0008168">
    <property type="term" value="F:methyltransferase activity"/>
    <property type="evidence" value="ECO:0007669"/>
    <property type="project" value="UniProtKB-KW"/>
</dbReference>
<keyword evidence="1" id="KW-0460">Magnesium</keyword>
<dbReference type="CDD" id="cd16841">
    <property type="entry name" value="RraA_family"/>
    <property type="match status" value="1"/>
</dbReference>
<dbReference type="InterPro" id="IPR036704">
    <property type="entry name" value="RraA/RraA-like_sf"/>
</dbReference>
<organism evidence="2 3">
    <name type="scientific">Rhizobium gallicum bv. gallicum R602sp</name>
    <dbReference type="NCBI Taxonomy" id="1041138"/>
    <lineage>
        <taxon>Bacteria</taxon>
        <taxon>Pseudomonadati</taxon>
        <taxon>Pseudomonadota</taxon>
        <taxon>Alphaproteobacteria</taxon>
        <taxon>Hyphomicrobiales</taxon>
        <taxon>Rhizobiaceae</taxon>
        <taxon>Rhizobium/Agrobacterium group</taxon>
        <taxon>Rhizobium</taxon>
    </lineage>
</organism>
<dbReference type="KEGG" id="rga:RGR602_PC01842"/>
<dbReference type="GO" id="GO:0046872">
    <property type="term" value="F:metal ion binding"/>
    <property type="evidence" value="ECO:0007669"/>
    <property type="project" value="UniProtKB-KW"/>
</dbReference>
<dbReference type="InterPro" id="IPR005493">
    <property type="entry name" value="RraA/RraA-like"/>
</dbReference>
<dbReference type="PANTHER" id="PTHR33254:SF16">
    <property type="entry name" value="BLR3842 PROTEIN"/>
    <property type="match status" value="1"/>
</dbReference>
<evidence type="ECO:0000256" key="1">
    <source>
        <dbReference type="PIRSR" id="PIRSR605493-1"/>
    </source>
</evidence>
<evidence type="ECO:0000313" key="2">
    <source>
        <dbReference type="EMBL" id="AJD45866.1"/>
    </source>
</evidence>
<accession>A0A0B4XFI4</accession>
<reference evidence="2 3" key="1">
    <citation type="submission" date="2013-11" db="EMBL/GenBank/DDBJ databases">
        <title>Complete genome sequence of Rhizobium gallicum bv. gallicum R602.</title>
        <authorList>
            <person name="Bustos P."/>
            <person name="Santamaria R.I."/>
            <person name="Lozano L."/>
            <person name="Acosta J.L."/>
            <person name="Ormeno-Orrillo E."/>
            <person name="Rogel M.A."/>
            <person name="Romero D."/>
            <person name="Cevallos M.A."/>
            <person name="Martinez-Romero E."/>
            <person name="Gonzalez V."/>
        </authorList>
    </citation>
    <scope>NUCLEOTIDE SEQUENCE [LARGE SCALE GENOMIC DNA]</scope>
    <source>
        <strain evidence="2 3">R602</strain>
        <plasmid evidence="2 3">pRgalR602c</plasmid>
    </source>
</reference>
<keyword evidence="3" id="KW-1185">Reference proteome</keyword>
<dbReference type="EMBL" id="CP006880">
    <property type="protein sequence ID" value="AJD45866.1"/>
    <property type="molecule type" value="Genomic_DNA"/>
</dbReference>
<comment type="cofactor">
    <cofactor evidence="1">
        <name>Mg(2+)</name>
        <dbReference type="ChEBI" id="CHEBI:18420"/>
    </cofactor>
</comment>
<dbReference type="HOGENOM" id="CLU_072626_3_0_5"/>
<keyword evidence="2" id="KW-0489">Methyltransferase</keyword>
<feature type="binding site" evidence="1">
    <location>
        <position position="128"/>
    </location>
    <ligand>
        <name>Mg(2+)</name>
        <dbReference type="ChEBI" id="CHEBI:18420"/>
    </ligand>
</feature>
<keyword evidence="2" id="KW-0808">Transferase</keyword>
<geneLocation type="plasmid" evidence="2 3">
    <name>pRgalR602c</name>
</geneLocation>
<gene>
    <name evidence="2" type="ORF">RGR602_PC01842</name>
</gene>
<feature type="binding site" evidence="1">
    <location>
        <position position="127"/>
    </location>
    <ligand>
        <name>substrate</name>
    </ligand>
</feature>
<keyword evidence="2" id="KW-0614">Plasmid</keyword>
<evidence type="ECO:0000313" key="3">
    <source>
        <dbReference type="Proteomes" id="UP000031368"/>
    </source>
</evidence>
<feature type="binding site" evidence="1">
    <location>
        <begin position="105"/>
        <end position="108"/>
    </location>
    <ligand>
        <name>substrate</name>
    </ligand>
</feature>
<keyword evidence="1" id="KW-0479">Metal-binding</keyword>
<sequence length="241" mass="26239">MTDYALSDEIRAKLMKASTASVATALYKRGLRNQFIQNVHPVAWKGKNMVGQAFTLRYIPAREDRNPITVFRNADHPQRVAVETCPPGWVLVMDSRKDARAASAGSILVTRLAMRGCAGVVSDGGFRDAEGIGRLDMPAYHQRPSAPTNLTLHEALDINVPICCGDAPVFPGDVLVGDGDGVMIIPAHLADEIAEECAGMESFEEFVLEQVQDGAAVIGLYPPTTDKAQNDYAQWRKRTGR</sequence>
<dbReference type="Pfam" id="PF03737">
    <property type="entry name" value="RraA-like"/>
    <property type="match status" value="1"/>
</dbReference>